<dbReference type="EMBL" id="JANBPG010002259">
    <property type="protein sequence ID" value="KAJ1886442.1"/>
    <property type="molecule type" value="Genomic_DNA"/>
</dbReference>
<name>A0ACC1I2Q4_9FUNG</name>
<comment type="caution">
    <text evidence="1">The sequence shown here is derived from an EMBL/GenBank/DDBJ whole genome shotgun (WGS) entry which is preliminary data.</text>
</comment>
<organism evidence="1 2">
    <name type="scientific">Kickxella alabastrina</name>
    <dbReference type="NCBI Taxonomy" id="61397"/>
    <lineage>
        <taxon>Eukaryota</taxon>
        <taxon>Fungi</taxon>
        <taxon>Fungi incertae sedis</taxon>
        <taxon>Zoopagomycota</taxon>
        <taxon>Kickxellomycotina</taxon>
        <taxon>Kickxellomycetes</taxon>
        <taxon>Kickxellales</taxon>
        <taxon>Kickxellaceae</taxon>
        <taxon>Kickxella</taxon>
    </lineage>
</organism>
<dbReference type="Proteomes" id="UP001150581">
    <property type="component" value="Unassembled WGS sequence"/>
</dbReference>
<reference evidence="1" key="1">
    <citation type="submission" date="2022-07" db="EMBL/GenBank/DDBJ databases">
        <title>Phylogenomic reconstructions and comparative analyses of Kickxellomycotina fungi.</title>
        <authorList>
            <person name="Reynolds N.K."/>
            <person name="Stajich J.E."/>
            <person name="Barry K."/>
            <person name="Grigoriev I.V."/>
            <person name="Crous P."/>
            <person name="Smith M.E."/>
        </authorList>
    </citation>
    <scope>NUCLEOTIDE SEQUENCE</scope>
    <source>
        <strain evidence="1">Benny 63K</strain>
    </source>
</reference>
<protein>
    <submittedName>
        <fullName evidence="1">Uncharacterized protein</fullName>
    </submittedName>
</protein>
<evidence type="ECO:0000313" key="2">
    <source>
        <dbReference type="Proteomes" id="UP001150581"/>
    </source>
</evidence>
<keyword evidence="2" id="KW-1185">Reference proteome</keyword>
<evidence type="ECO:0000313" key="1">
    <source>
        <dbReference type="EMBL" id="KAJ1886442.1"/>
    </source>
</evidence>
<accession>A0ACC1I2Q4</accession>
<proteinExistence type="predicted"/>
<gene>
    <name evidence="1" type="ORF">LPJ66_009631</name>
</gene>
<sequence>MPCVCEIWIKPTPTPSLAPAPTTNMDDMDKLASKLVLSLLFENTPPQQQAQKRMAAVMVGDAAAEFCVPRVANAAGLNDPAELHDVVSVMCINEQDHLALRICSDECSAHSAVVLAAIKRLALLLDLDLDDNMSVSSGSLSGIVDECELELRSSSDTNTNTEIAAHAYFAVVECEWPQLLRLIEG</sequence>